<dbReference type="GO" id="GO:0045211">
    <property type="term" value="C:postsynaptic membrane"/>
    <property type="evidence" value="ECO:0007669"/>
    <property type="project" value="UniProtKB-SubCell"/>
</dbReference>
<evidence type="ECO:0000256" key="5">
    <source>
        <dbReference type="ARBA" id="ARBA00022729"/>
    </source>
</evidence>
<keyword evidence="14" id="KW-1071">Ligand-gated ion channel</keyword>
<evidence type="ECO:0000256" key="6">
    <source>
        <dbReference type="ARBA" id="ARBA00022989"/>
    </source>
</evidence>
<dbReference type="Ensembl" id="ENSOKIT00005088939.1">
    <property type="protein sequence ID" value="ENSOKIP00005083321.1"/>
    <property type="gene ID" value="ENSOKIG00005036155.1"/>
</dbReference>
<accession>A0A8C7MWE5</accession>
<dbReference type="FunFam" id="1.20.58.390:FF:000008">
    <property type="entry name" value="Cholinergic receptor nicotinic beta 4 subunit"/>
    <property type="match status" value="1"/>
</dbReference>
<keyword evidence="2" id="KW-0813">Transport</keyword>
<evidence type="ECO:0000256" key="2">
    <source>
        <dbReference type="ARBA" id="ARBA00022448"/>
    </source>
</evidence>
<dbReference type="GO" id="GO:0004888">
    <property type="term" value="F:transmembrane signaling receptor activity"/>
    <property type="evidence" value="ECO:0007669"/>
    <property type="project" value="InterPro"/>
</dbReference>
<evidence type="ECO:0000313" key="20">
    <source>
        <dbReference type="Ensembl" id="ENSOKIP00005083321.1"/>
    </source>
</evidence>
<evidence type="ECO:0000256" key="17">
    <source>
        <dbReference type="SAM" id="MobiDB-lite"/>
    </source>
</evidence>
<feature type="transmembrane region" description="Helical" evidence="18">
    <location>
        <begin position="42"/>
        <end position="66"/>
    </location>
</feature>
<evidence type="ECO:0000256" key="3">
    <source>
        <dbReference type="ARBA" id="ARBA00022475"/>
    </source>
</evidence>
<dbReference type="Proteomes" id="UP000694557">
    <property type="component" value="Unassembled WGS sequence"/>
</dbReference>
<organism evidence="20 21">
    <name type="scientific">Oncorhynchus kisutch</name>
    <name type="common">Coho salmon</name>
    <name type="synonym">Salmo kisutch</name>
    <dbReference type="NCBI Taxonomy" id="8019"/>
    <lineage>
        <taxon>Eukaryota</taxon>
        <taxon>Metazoa</taxon>
        <taxon>Chordata</taxon>
        <taxon>Craniata</taxon>
        <taxon>Vertebrata</taxon>
        <taxon>Euteleostomi</taxon>
        <taxon>Actinopterygii</taxon>
        <taxon>Neopterygii</taxon>
        <taxon>Teleostei</taxon>
        <taxon>Protacanthopterygii</taxon>
        <taxon>Salmoniformes</taxon>
        <taxon>Salmonidae</taxon>
        <taxon>Salmoninae</taxon>
        <taxon>Oncorhynchus</taxon>
    </lineage>
</organism>
<comment type="similarity">
    <text evidence="1">Belongs to the ligand-gated ion channel (TC 1.A.9) family. Acetylcholine receptor (TC 1.A.9.1) subfamily.</text>
</comment>
<name>A0A8C7MWE5_ONCKI</name>
<evidence type="ECO:0000256" key="7">
    <source>
        <dbReference type="ARBA" id="ARBA00023018"/>
    </source>
</evidence>
<evidence type="ECO:0000256" key="18">
    <source>
        <dbReference type="SAM" id="Phobius"/>
    </source>
</evidence>
<dbReference type="InterPro" id="IPR038050">
    <property type="entry name" value="Neuro_actylchol_rec"/>
</dbReference>
<proteinExistence type="inferred from homology"/>
<evidence type="ECO:0000256" key="15">
    <source>
        <dbReference type="ARBA" id="ARBA00023303"/>
    </source>
</evidence>
<keyword evidence="9 18" id="KW-0472">Membrane</keyword>
<dbReference type="InterPro" id="IPR006201">
    <property type="entry name" value="Neur_channel"/>
</dbReference>
<dbReference type="Gene3D" id="1.20.58.390">
    <property type="entry name" value="Neurotransmitter-gated ion-channel transmembrane domain"/>
    <property type="match status" value="2"/>
</dbReference>
<keyword evidence="15" id="KW-0407">Ion channel</keyword>
<dbReference type="GeneTree" id="ENSGT00940000158708"/>
<feature type="transmembrane region" description="Helical" evidence="18">
    <location>
        <begin position="73"/>
        <end position="95"/>
    </location>
</feature>
<keyword evidence="5" id="KW-0732">Signal</keyword>
<dbReference type="CDD" id="cd19064">
    <property type="entry name" value="LGIC_TM_nAChR"/>
    <property type="match status" value="1"/>
</dbReference>
<keyword evidence="4 18" id="KW-0812">Transmembrane</keyword>
<feature type="transmembrane region" description="Helical" evidence="18">
    <location>
        <begin position="107"/>
        <end position="128"/>
    </location>
</feature>
<keyword evidence="10" id="KW-1015">Disulfide bond</keyword>
<keyword evidence="21" id="KW-1185">Reference proteome</keyword>
<keyword evidence="12" id="KW-0325">Glycoprotein</keyword>
<evidence type="ECO:0000256" key="13">
    <source>
        <dbReference type="ARBA" id="ARBA00023257"/>
    </source>
</evidence>
<protein>
    <recommendedName>
        <fullName evidence="19">Neurotransmitter-gated ion-channel transmembrane domain-containing protein</fullName>
    </recommendedName>
</protein>
<evidence type="ECO:0000256" key="9">
    <source>
        <dbReference type="ARBA" id="ARBA00023136"/>
    </source>
</evidence>
<evidence type="ECO:0000256" key="16">
    <source>
        <dbReference type="ARBA" id="ARBA00034104"/>
    </source>
</evidence>
<evidence type="ECO:0000256" key="4">
    <source>
        <dbReference type="ARBA" id="ARBA00022692"/>
    </source>
</evidence>
<feature type="region of interest" description="Disordered" evidence="17">
    <location>
        <begin position="163"/>
        <end position="197"/>
    </location>
</feature>
<dbReference type="Pfam" id="PF02932">
    <property type="entry name" value="Neur_chan_memb"/>
    <property type="match status" value="1"/>
</dbReference>
<feature type="domain" description="Neurotransmitter-gated ion-channel transmembrane" evidence="19">
    <location>
        <begin position="48"/>
        <end position="298"/>
    </location>
</feature>
<keyword evidence="7" id="KW-0770">Synapse</keyword>
<dbReference type="SUPFAM" id="SSF90112">
    <property type="entry name" value="Neurotransmitter-gated ion-channel transmembrane pore"/>
    <property type="match status" value="1"/>
</dbReference>
<keyword evidence="3" id="KW-1003">Cell membrane</keyword>
<reference evidence="20" key="2">
    <citation type="submission" date="2025-09" db="UniProtKB">
        <authorList>
            <consortium name="Ensembl"/>
        </authorList>
    </citation>
    <scope>IDENTIFICATION</scope>
</reference>
<evidence type="ECO:0000256" key="1">
    <source>
        <dbReference type="ARBA" id="ARBA00009237"/>
    </source>
</evidence>
<feature type="transmembrane region" description="Helical" evidence="18">
    <location>
        <begin position="281"/>
        <end position="303"/>
    </location>
</feature>
<evidence type="ECO:0000256" key="14">
    <source>
        <dbReference type="ARBA" id="ARBA00023286"/>
    </source>
</evidence>
<dbReference type="AlphaFoldDB" id="A0A8C7MWE5"/>
<keyword evidence="13" id="KW-0628">Postsynaptic cell membrane</keyword>
<reference evidence="20" key="1">
    <citation type="submission" date="2025-08" db="UniProtKB">
        <authorList>
            <consortium name="Ensembl"/>
        </authorList>
    </citation>
    <scope>IDENTIFICATION</scope>
</reference>
<keyword evidence="8" id="KW-0406">Ion transport</keyword>
<sequence length="319" mass="35787">MDDFTPSGEWDILALPGRRTFSSSEPIYVDVTYDFLIKRKPLFYTINLIIPCVLITSLAVLVFYLPSDCGEKISLCVSVLLALTVFLLLISKIVPPTSLDVPLIGKYLMFTMVLVTFSIVTSVCVLNVHHRSPSTHTMPHWVKVLFLDWLPALLCMRHPQNNSARQRLRQRRQQSLQKTKEASPGMDPGVASSPSSSPFLLSPGSYYLRKRSVRTQEGFLPTEQLSGRPWCGSSSSDISHSPDLQEAVDGVRYVADYMIRDDDNKTVIEDWKYVAMVLDRLFLWIFAVGCIAGTLGIFLQPFFQHQTISAAPPHQGTSS</sequence>
<comment type="subcellular location">
    <subcellularLocation>
        <location evidence="16">Postsynaptic cell membrane</location>
        <topology evidence="16">Multi-pass membrane protein</topology>
    </subcellularLocation>
</comment>
<evidence type="ECO:0000256" key="10">
    <source>
        <dbReference type="ARBA" id="ARBA00023157"/>
    </source>
</evidence>
<dbReference type="InterPro" id="IPR006029">
    <property type="entry name" value="Neurotrans-gated_channel_TM"/>
</dbReference>
<evidence type="ECO:0000256" key="8">
    <source>
        <dbReference type="ARBA" id="ARBA00023065"/>
    </source>
</evidence>
<evidence type="ECO:0000256" key="11">
    <source>
        <dbReference type="ARBA" id="ARBA00023170"/>
    </source>
</evidence>
<evidence type="ECO:0000313" key="21">
    <source>
        <dbReference type="Proteomes" id="UP000694557"/>
    </source>
</evidence>
<keyword evidence="6 18" id="KW-1133">Transmembrane helix</keyword>
<evidence type="ECO:0000259" key="19">
    <source>
        <dbReference type="Pfam" id="PF02932"/>
    </source>
</evidence>
<dbReference type="GO" id="GO:0007271">
    <property type="term" value="P:synaptic transmission, cholinergic"/>
    <property type="evidence" value="ECO:0007669"/>
    <property type="project" value="UniProtKB-ARBA"/>
</dbReference>
<keyword evidence="11" id="KW-0675">Receptor</keyword>
<dbReference type="GO" id="GO:0098655">
    <property type="term" value="P:monoatomic cation transmembrane transport"/>
    <property type="evidence" value="ECO:0007669"/>
    <property type="project" value="UniProtKB-ARBA"/>
</dbReference>
<dbReference type="PANTHER" id="PTHR18945">
    <property type="entry name" value="NEUROTRANSMITTER GATED ION CHANNEL"/>
    <property type="match status" value="1"/>
</dbReference>
<dbReference type="GO" id="GO:0005216">
    <property type="term" value="F:monoatomic ion channel activity"/>
    <property type="evidence" value="ECO:0007669"/>
    <property type="project" value="InterPro"/>
</dbReference>
<evidence type="ECO:0000256" key="12">
    <source>
        <dbReference type="ARBA" id="ARBA00023180"/>
    </source>
</evidence>
<dbReference type="FunFam" id="1.20.58.390:FF:000022">
    <property type="entry name" value="Nicotinic acetylcholine receptor subunit alpha4"/>
    <property type="match status" value="1"/>
</dbReference>
<dbReference type="InterPro" id="IPR036719">
    <property type="entry name" value="Neuro-gated_channel_TM_sf"/>
</dbReference>